<accession>A0A4R5W1Z1</accession>
<keyword evidence="11" id="KW-1185">Reference proteome</keyword>
<proteinExistence type="predicted"/>
<comment type="caution">
    <text evidence="10">The sequence shown here is derived from an EMBL/GenBank/DDBJ whole genome shotgun (WGS) entry which is preliminary data.</text>
</comment>
<gene>
    <name evidence="10" type="ORF">E2I14_10715</name>
</gene>
<protein>
    <submittedName>
        <fullName evidence="10">MCE family protein</fullName>
    </submittedName>
</protein>
<evidence type="ECO:0000256" key="7">
    <source>
        <dbReference type="SAM" id="MobiDB-lite"/>
    </source>
</evidence>
<evidence type="ECO:0000256" key="3">
    <source>
        <dbReference type="ARBA" id="ARBA00022519"/>
    </source>
</evidence>
<organism evidence="10 11">
    <name type="scientific">Sapientia aquatica</name>
    <dbReference type="NCBI Taxonomy" id="1549640"/>
    <lineage>
        <taxon>Bacteria</taxon>
        <taxon>Pseudomonadati</taxon>
        <taxon>Pseudomonadota</taxon>
        <taxon>Betaproteobacteria</taxon>
        <taxon>Burkholderiales</taxon>
        <taxon>Oxalobacteraceae</taxon>
        <taxon>Sapientia</taxon>
    </lineage>
</organism>
<feature type="transmembrane region" description="Helical" evidence="8">
    <location>
        <begin position="35"/>
        <end position="56"/>
    </location>
</feature>
<dbReference type="PANTHER" id="PTHR30462:SF2">
    <property type="entry name" value="INTERMEMBRANE TRANSPORT PROTEIN PQIB"/>
    <property type="match status" value="1"/>
</dbReference>
<name>A0A4R5W1Z1_9BURK</name>
<keyword evidence="4 8" id="KW-0812">Transmembrane</keyword>
<evidence type="ECO:0000256" key="4">
    <source>
        <dbReference type="ARBA" id="ARBA00022692"/>
    </source>
</evidence>
<dbReference type="EMBL" id="SMYL01000004">
    <property type="protein sequence ID" value="TDK66054.1"/>
    <property type="molecule type" value="Genomic_DNA"/>
</dbReference>
<feature type="domain" description="Mce/MlaD" evidence="9">
    <location>
        <begin position="174"/>
        <end position="234"/>
    </location>
</feature>
<evidence type="ECO:0000256" key="5">
    <source>
        <dbReference type="ARBA" id="ARBA00022989"/>
    </source>
</evidence>
<evidence type="ECO:0000313" key="11">
    <source>
        <dbReference type="Proteomes" id="UP000294829"/>
    </source>
</evidence>
<keyword evidence="3" id="KW-0997">Cell inner membrane</keyword>
<dbReference type="Pfam" id="PF02470">
    <property type="entry name" value="MlaD"/>
    <property type="match status" value="3"/>
</dbReference>
<dbReference type="OrthoDB" id="9806984at2"/>
<dbReference type="InterPro" id="IPR003399">
    <property type="entry name" value="Mce/MlaD"/>
</dbReference>
<dbReference type="AlphaFoldDB" id="A0A4R5W1Z1"/>
<dbReference type="InterPro" id="IPR051800">
    <property type="entry name" value="PqiA-PqiB_transport"/>
</dbReference>
<keyword evidence="5 8" id="KW-1133">Transmembrane helix</keyword>
<dbReference type="RefSeq" id="WP_133328265.1">
    <property type="nucleotide sequence ID" value="NZ_SMYL01000004.1"/>
</dbReference>
<comment type="subcellular location">
    <subcellularLocation>
        <location evidence="1">Cell inner membrane</location>
    </subcellularLocation>
</comment>
<keyword evidence="2" id="KW-1003">Cell membrane</keyword>
<sequence>MSDKSGVDAPAAQPAASAQIRKAIIKLPSKRKLPLVWIVPMVAAIIGIWLVVLNIMHEGPTVTIRFNSAEGIEPGKTKIKYKDVDIGEVKSVGLSKDRKQVILTAKLIKEASDYLHQDTRFWVVRPRISAGTVSGLNTLLSGAYIGLDIGKSDESERDFVGLEVPPIVTGDLPGRQFILHSPEIGSLDVGAVVTFRRLNVGQVVAYSLDPDGKAITLKVFINAPYDQYVTDNTRFWHASGIDLSLDANGLKLETQSLGSIIQGGVAFQTPPDSIPGSPAPKDAAFKLYRDRDLAMRLPDKNVIPYTVYFNDSLRGLTPGAPVDFHGIVVGEVKSINVEYVPQHGVFHFPVDINIYPDRMRSYYTPGSKRPVEPSPAQNRELANQLVAAGMRAQLKTGNLLTGQLYVSLDFYPKAPAASVDWNHVPAVLPSMNGGLGEIQNSLASILSKVDKIPFDQLSGELVTSLKSLNKALDNTDQLISKLNSDVAPEIKATLTDARGTLNAAQQVLNNDAPLQLDLREALRQVAKSAQAVGSLADYLDRHPETLIRGKPAPKPLNSEEGKAP</sequence>
<feature type="region of interest" description="Disordered" evidence="7">
    <location>
        <begin position="544"/>
        <end position="564"/>
    </location>
</feature>
<evidence type="ECO:0000259" key="9">
    <source>
        <dbReference type="Pfam" id="PF02470"/>
    </source>
</evidence>
<dbReference type="GO" id="GO:0005886">
    <property type="term" value="C:plasma membrane"/>
    <property type="evidence" value="ECO:0007669"/>
    <property type="project" value="UniProtKB-SubCell"/>
</dbReference>
<feature type="domain" description="Mce/MlaD" evidence="9">
    <location>
        <begin position="59"/>
        <end position="148"/>
    </location>
</feature>
<dbReference type="PANTHER" id="PTHR30462">
    <property type="entry name" value="INTERMEMBRANE TRANSPORT PROTEIN PQIB-RELATED"/>
    <property type="match status" value="1"/>
</dbReference>
<evidence type="ECO:0000313" key="10">
    <source>
        <dbReference type="EMBL" id="TDK66054.1"/>
    </source>
</evidence>
<reference evidence="10 11" key="1">
    <citation type="submission" date="2019-03" db="EMBL/GenBank/DDBJ databases">
        <title>Sapientia aquatica gen. nov., sp. nov., isolated from a crater lake.</title>
        <authorList>
            <person name="Felfoldi T."/>
            <person name="Szabo A."/>
            <person name="Toth E."/>
            <person name="Schumann P."/>
            <person name="Keki Z."/>
            <person name="Marialigeti K."/>
            <person name="Mathe I."/>
        </authorList>
    </citation>
    <scope>NUCLEOTIDE SEQUENCE [LARGE SCALE GENOMIC DNA]</scope>
    <source>
        <strain evidence="10 11">SA-152</strain>
    </source>
</reference>
<keyword evidence="6 8" id="KW-0472">Membrane</keyword>
<dbReference type="Proteomes" id="UP000294829">
    <property type="component" value="Unassembled WGS sequence"/>
</dbReference>
<evidence type="ECO:0000256" key="1">
    <source>
        <dbReference type="ARBA" id="ARBA00004533"/>
    </source>
</evidence>
<feature type="domain" description="Mce/MlaD" evidence="9">
    <location>
        <begin position="304"/>
        <end position="410"/>
    </location>
</feature>
<evidence type="ECO:0000256" key="8">
    <source>
        <dbReference type="SAM" id="Phobius"/>
    </source>
</evidence>
<evidence type="ECO:0000256" key="2">
    <source>
        <dbReference type="ARBA" id="ARBA00022475"/>
    </source>
</evidence>
<evidence type="ECO:0000256" key="6">
    <source>
        <dbReference type="ARBA" id="ARBA00023136"/>
    </source>
</evidence>